<protein>
    <submittedName>
        <fullName evidence="1">Uncharacterized protein</fullName>
    </submittedName>
</protein>
<proteinExistence type="predicted"/>
<dbReference type="AlphaFoldDB" id="A0A5D3Y7X0"/>
<accession>A0A5D3Y7X0</accession>
<comment type="caution">
    <text evidence="1">The sequence shown here is derived from an EMBL/GenBank/DDBJ whole genome shotgun (WGS) entry which is preliminary data.</text>
</comment>
<evidence type="ECO:0000313" key="2">
    <source>
        <dbReference type="Proteomes" id="UP000324176"/>
    </source>
</evidence>
<dbReference type="EMBL" id="VNHT01000069">
    <property type="protein sequence ID" value="TYP78708.1"/>
    <property type="molecule type" value="Genomic_DNA"/>
</dbReference>
<organism evidence="1 2">
    <name type="scientific">Nitrosomonas communis</name>
    <dbReference type="NCBI Taxonomy" id="44574"/>
    <lineage>
        <taxon>Bacteria</taxon>
        <taxon>Pseudomonadati</taxon>
        <taxon>Pseudomonadota</taxon>
        <taxon>Betaproteobacteria</taxon>
        <taxon>Nitrosomonadales</taxon>
        <taxon>Nitrosomonadaceae</taxon>
        <taxon>Nitrosomonas</taxon>
    </lineage>
</organism>
<sequence length="50" mass="5673">MNALLSHVSTCSSPYSICAWPSAGTWSEFILLEKKVVGSWERKRDEQEQS</sequence>
<gene>
    <name evidence="1" type="ORF">BCL69_106912</name>
</gene>
<evidence type="ECO:0000313" key="1">
    <source>
        <dbReference type="EMBL" id="TYP78708.1"/>
    </source>
</evidence>
<reference evidence="1 2" key="1">
    <citation type="submission" date="2019-07" db="EMBL/GenBank/DDBJ databases">
        <title>Active sludge and wastewater microbial communities from Klosterneuburg, Austria.</title>
        <authorList>
            <person name="Wagner M."/>
        </authorList>
    </citation>
    <scope>NUCLEOTIDE SEQUENCE [LARGE SCALE GENOMIC DNA]</scope>
    <source>
        <strain evidence="1 2">Nm2</strain>
    </source>
</reference>
<dbReference type="Proteomes" id="UP000324176">
    <property type="component" value="Unassembled WGS sequence"/>
</dbReference>
<name>A0A5D3Y7X0_9PROT</name>